<keyword evidence="7" id="KW-1185">Reference proteome</keyword>
<dbReference type="HAMAP" id="MF_00397">
    <property type="entry name" value="CitG"/>
    <property type="match status" value="1"/>
</dbReference>
<organism evidence="6 7">
    <name type="scientific">Agrilactobacillus composti DSM 18527 = JCM 14202</name>
    <dbReference type="NCBI Taxonomy" id="1423734"/>
    <lineage>
        <taxon>Bacteria</taxon>
        <taxon>Bacillati</taxon>
        <taxon>Bacillota</taxon>
        <taxon>Bacilli</taxon>
        <taxon>Lactobacillales</taxon>
        <taxon>Lactobacillaceae</taxon>
        <taxon>Agrilactobacillus</taxon>
    </lineage>
</organism>
<proteinExistence type="inferred from homology"/>
<keyword evidence="3 5" id="KW-0547">Nucleotide-binding</keyword>
<dbReference type="PANTHER" id="PTHR30201:SF2">
    <property type="entry name" value="2-(5''-TRIPHOSPHORIBOSYL)-3'-DEPHOSPHOCOENZYME-A SYNTHASE"/>
    <property type="match status" value="1"/>
</dbReference>
<dbReference type="InterPro" id="IPR017551">
    <property type="entry name" value="TriPribosyl-deP-CoA_syn_CitG"/>
</dbReference>
<comment type="similarity">
    <text evidence="5">Belongs to the CitG/MdcB family.</text>
</comment>
<evidence type="ECO:0000313" key="6">
    <source>
        <dbReference type="EMBL" id="KRM34212.1"/>
    </source>
</evidence>
<dbReference type="NCBIfam" id="TIGR03125">
    <property type="entry name" value="citrate_citG"/>
    <property type="match status" value="1"/>
</dbReference>
<evidence type="ECO:0000256" key="1">
    <source>
        <dbReference type="ARBA" id="ARBA00001210"/>
    </source>
</evidence>
<dbReference type="STRING" id="1423734.FC83_GL002202"/>
<keyword evidence="4 5" id="KW-0067">ATP-binding</keyword>
<dbReference type="eggNOG" id="COG1767">
    <property type="taxonomic scope" value="Bacteria"/>
</dbReference>
<dbReference type="Gene3D" id="1.10.4200.10">
    <property type="entry name" value="Triphosphoribosyl-dephospho-CoA protein"/>
    <property type="match status" value="1"/>
</dbReference>
<dbReference type="GO" id="GO:0005524">
    <property type="term" value="F:ATP binding"/>
    <property type="evidence" value="ECO:0007669"/>
    <property type="project" value="UniProtKB-KW"/>
</dbReference>
<keyword evidence="2 5" id="KW-0808">Transferase</keyword>
<reference evidence="6 7" key="1">
    <citation type="journal article" date="2015" name="Genome Announc.">
        <title>Expanding the biotechnology potential of lactobacilli through comparative genomics of 213 strains and associated genera.</title>
        <authorList>
            <person name="Sun Z."/>
            <person name="Harris H.M."/>
            <person name="McCann A."/>
            <person name="Guo C."/>
            <person name="Argimon S."/>
            <person name="Zhang W."/>
            <person name="Yang X."/>
            <person name="Jeffery I.B."/>
            <person name="Cooney J.C."/>
            <person name="Kagawa T.F."/>
            <person name="Liu W."/>
            <person name="Song Y."/>
            <person name="Salvetti E."/>
            <person name="Wrobel A."/>
            <person name="Rasinkangas P."/>
            <person name="Parkhill J."/>
            <person name="Rea M.C."/>
            <person name="O'Sullivan O."/>
            <person name="Ritari J."/>
            <person name="Douillard F.P."/>
            <person name="Paul Ross R."/>
            <person name="Yang R."/>
            <person name="Briner A.E."/>
            <person name="Felis G.E."/>
            <person name="de Vos W.M."/>
            <person name="Barrangou R."/>
            <person name="Klaenhammer T.R."/>
            <person name="Caufield P.W."/>
            <person name="Cui Y."/>
            <person name="Zhang H."/>
            <person name="O'Toole P.W."/>
        </authorList>
    </citation>
    <scope>NUCLEOTIDE SEQUENCE [LARGE SCALE GENOMIC DNA]</scope>
    <source>
        <strain evidence="6 7">DSM 18527</strain>
    </source>
</reference>
<evidence type="ECO:0000256" key="5">
    <source>
        <dbReference type="HAMAP-Rule" id="MF_00397"/>
    </source>
</evidence>
<dbReference type="InterPro" id="IPR002736">
    <property type="entry name" value="CitG"/>
</dbReference>
<dbReference type="Proteomes" id="UP000051236">
    <property type="component" value="Unassembled WGS sequence"/>
</dbReference>
<accession>A0A0R1XZT3</accession>
<evidence type="ECO:0000256" key="4">
    <source>
        <dbReference type="ARBA" id="ARBA00022840"/>
    </source>
</evidence>
<evidence type="ECO:0000313" key="7">
    <source>
        <dbReference type="Proteomes" id="UP000051236"/>
    </source>
</evidence>
<protein>
    <recommendedName>
        <fullName evidence="5">Probable 2-(5''-triphosphoribosyl)-3'-dephosphocoenzyme-A synthase</fullName>
        <shortName evidence="5">2-(5''-triphosphoribosyl)-3'-dephospho-CoA synthase</shortName>
        <ecNumber evidence="5">2.4.2.52</ecNumber>
    </recommendedName>
</protein>
<evidence type="ECO:0000256" key="3">
    <source>
        <dbReference type="ARBA" id="ARBA00022741"/>
    </source>
</evidence>
<dbReference type="EMBL" id="AZGA01000029">
    <property type="protein sequence ID" value="KRM34212.1"/>
    <property type="molecule type" value="Genomic_DNA"/>
</dbReference>
<dbReference type="EC" id="2.4.2.52" evidence="5"/>
<evidence type="ECO:0000256" key="2">
    <source>
        <dbReference type="ARBA" id="ARBA00022679"/>
    </source>
</evidence>
<comment type="catalytic activity">
    <reaction evidence="1 5">
        <text>3'-dephospho-CoA + ATP = 2'-(5''-triphospho-alpha-D-ribosyl)-3'-dephospho-CoA + adenine</text>
        <dbReference type="Rhea" id="RHEA:15117"/>
        <dbReference type="ChEBI" id="CHEBI:16708"/>
        <dbReference type="ChEBI" id="CHEBI:30616"/>
        <dbReference type="ChEBI" id="CHEBI:57328"/>
        <dbReference type="ChEBI" id="CHEBI:61378"/>
        <dbReference type="EC" id="2.4.2.52"/>
    </reaction>
</comment>
<dbReference type="AlphaFoldDB" id="A0A0R1XZT3"/>
<dbReference type="Pfam" id="PF01874">
    <property type="entry name" value="CitG"/>
    <property type="match status" value="1"/>
</dbReference>
<dbReference type="GO" id="GO:0046917">
    <property type="term" value="F:triphosphoribosyl-dephospho-CoA synthase activity"/>
    <property type="evidence" value="ECO:0007669"/>
    <property type="project" value="UniProtKB-UniRule"/>
</dbReference>
<dbReference type="PATRIC" id="fig|1423734.3.peg.2224"/>
<sequence>MAITQLATRALFYEVALYPKPGLVDPIDNGAHHDMDLSTFMDSATALMPALYEFSDAGLTYPLDAPLPGLFDEVRQIGLTAEVAMYAATNHINTHKGAIFSFALLCSAVGHVLATSQIELADWTKANTDAVFTTIAQMTQALDHDFDNLASKDKLSYGEKLYLDYGIKGVRGEAAAGYPALRDYGLPFLRRTQNTPRHVRLLDLFLELLANTTDSNVIHRSDMATLRRIQHQVQALLAQGGIAKLGVEPMVQLNKEFIALNISPGGTADLLAASVFLGFLEKLF</sequence>
<dbReference type="PANTHER" id="PTHR30201">
    <property type="entry name" value="TRIPHOSPHORIBOSYL-DEPHOSPHO-COA SYNTHASE"/>
    <property type="match status" value="1"/>
</dbReference>
<name>A0A0R1XZT3_9LACO</name>
<dbReference type="GO" id="GO:0051191">
    <property type="term" value="P:prosthetic group biosynthetic process"/>
    <property type="evidence" value="ECO:0007669"/>
    <property type="project" value="TreeGrafter"/>
</dbReference>
<comment type="caution">
    <text evidence="6">The sequence shown here is derived from an EMBL/GenBank/DDBJ whole genome shotgun (WGS) entry which is preliminary data.</text>
</comment>
<gene>
    <name evidence="5" type="primary">citG</name>
    <name evidence="6" type="ORF">FC83_GL002202</name>
</gene>